<dbReference type="InterPro" id="IPR040234">
    <property type="entry name" value="QC/QCL"/>
</dbReference>
<evidence type="ECO:0000256" key="4">
    <source>
        <dbReference type="SAM" id="MobiDB-lite"/>
    </source>
</evidence>
<dbReference type="SUPFAM" id="SSF53187">
    <property type="entry name" value="Zn-dependent exopeptidases"/>
    <property type="match status" value="1"/>
</dbReference>
<keyword evidence="3" id="KW-0645">Protease</keyword>
<feature type="region of interest" description="Disordered" evidence="4">
    <location>
        <begin position="130"/>
        <end position="158"/>
    </location>
</feature>
<dbReference type="InterPro" id="IPR007484">
    <property type="entry name" value="Peptidase_M28"/>
</dbReference>
<accession>A0A9P3LTX7</accession>
<sequence length="507" mass="56685">MNNLSSMDAPFILQGATRTLDSHHGPHGHARKNNWRRMTLVSTILAISVVASVSNASAPTLTPRGTMHASSVEDLEKITSWASPLDPNRFNPYTGSLLAPLMIPRVSGTANNTLVQQFILDHFAALNQTSPGDGSAPVDDSGDNSQKKKRSKHGWHVEQDRFEEMTPYGMKTFTNLIFTKNPKATNRLVFAAHFDSKYFPPPNAPFSPNGALDRMGQRLRGNGGDDTLPFTAGTDSAVPCAILLDLAASLDQALEDQMWANTNRAAQAGWEEDEETTLQFVFFDGEEAFVDWTATDSLYGSRHLAELWAKRTVPKVRLATGRNGGSTSNNLEGIELFVLLDLLGVENPRIPSYFGTTQWAHRHILSIEERLWQSKLHGTQLLANKQRRALLQAQNVEERAGEEEEDEMDRLEEEAIEIETPLHAYLTEDAAYGGVDDDHRPFLHKGVPILHIIPTPFPHVWHTLQDDAKAIKPEVVEGWTNIFRVFTAEYLQLLHPRTRQNPRHDEL</sequence>
<dbReference type="Pfam" id="PF04389">
    <property type="entry name" value="Peptidase_M28"/>
    <property type="match status" value="1"/>
</dbReference>
<dbReference type="OrthoDB" id="3907302at2759"/>
<evidence type="ECO:0000256" key="2">
    <source>
        <dbReference type="ARBA" id="ARBA00023315"/>
    </source>
</evidence>
<keyword evidence="3" id="KW-0862">Zinc</keyword>
<feature type="domain" description="Peptidase M28" evidence="5">
    <location>
        <begin position="175"/>
        <end position="484"/>
    </location>
</feature>
<keyword evidence="7" id="KW-1185">Reference proteome</keyword>
<evidence type="ECO:0000313" key="7">
    <source>
        <dbReference type="Proteomes" id="UP000827284"/>
    </source>
</evidence>
<dbReference type="EC" id="3.4.-.-" evidence="3"/>
<dbReference type="GO" id="GO:0008270">
    <property type="term" value="F:zinc ion binding"/>
    <property type="evidence" value="ECO:0007669"/>
    <property type="project" value="TreeGrafter"/>
</dbReference>
<keyword evidence="3" id="KW-0479">Metal-binding</keyword>
<keyword evidence="3" id="KW-0378">Hydrolase</keyword>
<dbReference type="PANTHER" id="PTHR12283:SF6">
    <property type="entry name" value="GLUTAMINYL-PEPTIDE CYCLOTRANSFERASE-RELATED"/>
    <property type="match status" value="1"/>
</dbReference>
<proteinExistence type="inferred from homology"/>
<protein>
    <recommendedName>
        <fullName evidence="3">Peptide hydrolase</fullName>
        <ecNumber evidence="3">3.4.-.-</ecNumber>
    </recommendedName>
</protein>
<dbReference type="GO" id="GO:0008233">
    <property type="term" value="F:peptidase activity"/>
    <property type="evidence" value="ECO:0007669"/>
    <property type="project" value="UniProtKB-KW"/>
</dbReference>
<comment type="similarity">
    <text evidence="3">Belongs to the peptidase M28 family.</text>
</comment>
<dbReference type="InterPro" id="IPR037457">
    <property type="entry name" value="M28_QC"/>
</dbReference>
<dbReference type="GO" id="GO:0006508">
    <property type="term" value="P:proteolysis"/>
    <property type="evidence" value="ECO:0007669"/>
    <property type="project" value="UniProtKB-KW"/>
</dbReference>
<reference evidence="6" key="1">
    <citation type="submission" date="2021-11" db="EMBL/GenBank/DDBJ databases">
        <authorList>
            <person name="Herlambang A."/>
            <person name="Guo Y."/>
            <person name="Takashima Y."/>
            <person name="Nishizawa T."/>
        </authorList>
    </citation>
    <scope>NUCLEOTIDE SEQUENCE</scope>
    <source>
        <strain evidence="6">E1425</strain>
    </source>
</reference>
<evidence type="ECO:0000259" key="5">
    <source>
        <dbReference type="Pfam" id="PF04389"/>
    </source>
</evidence>
<comment type="caution">
    <text evidence="6">The sequence shown here is derived from an EMBL/GenBank/DDBJ whole genome shotgun (WGS) entry which is preliminary data.</text>
</comment>
<keyword evidence="2" id="KW-0012">Acyltransferase</keyword>
<gene>
    <name evidence="6" type="ORF">EMPS_02812</name>
</gene>
<keyword evidence="1" id="KW-0808">Transferase</keyword>
<evidence type="ECO:0000256" key="1">
    <source>
        <dbReference type="ARBA" id="ARBA00022679"/>
    </source>
</evidence>
<dbReference type="PANTHER" id="PTHR12283">
    <property type="entry name" value="GLUTAMINYL-PEPTIDE CYCLOTRANSFERASE"/>
    <property type="match status" value="1"/>
</dbReference>
<reference evidence="6" key="2">
    <citation type="journal article" date="2022" name="Microbiol. Resour. Announc.">
        <title>Whole-Genome Sequence of Entomortierella parvispora E1425, a Mucoromycotan Fungus Associated with Burkholderiaceae-Related Endosymbiotic Bacteria.</title>
        <authorList>
            <person name="Herlambang A."/>
            <person name="Guo Y."/>
            <person name="Takashima Y."/>
            <person name="Narisawa K."/>
            <person name="Ohta H."/>
            <person name="Nishizawa T."/>
        </authorList>
    </citation>
    <scope>NUCLEOTIDE SEQUENCE</scope>
    <source>
        <strain evidence="6">E1425</strain>
    </source>
</reference>
<evidence type="ECO:0000256" key="3">
    <source>
        <dbReference type="RuleBase" id="RU361240"/>
    </source>
</evidence>
<dbReference type="Gene3D" id="3.40.630.10">
    <property type="entry name" value="Zn peptidases"/>
    <property type="match status" value="1"/>
</dbReference>
<dbReference type="AlphaFoldDB" id="A0A9P3LTX7"/>
<name>A0A9P3LTX7_9FUNG</name>
<dbReference type="GO" id="GO:0016603">
    <property type="term" value="F:glutaminyl-peptide cyclotransferase activity"/>
    <property type="evidence" value="ECO:0007669"/>
    <property type="project" value="InterPro"/>
</dbReference>
<dbReference type="EMBL" id="BQFW01000004">
    <property type="protein sequence ID" value="GJJ70463.1"/>
    <property type="molecule type" value="Genomic_DNA"/>
</dbReference>
<dbReference type="CDD" id="cd03880">
    <property type="entry name" value="M28_QC_like"/>
    <property type="match status" value="1"/>
</dbReference>
<evidence type="ECO:0000313" key="6">
    <source>
        <dbReference type="EMBL" id="GJJ70463.1"/>
    </source>
</evidence>
<organism evidence="6 7">
    <name type="scientific">Entomortierella parvispora</name>
    <dbReference type="NCBI Taxonomy" id="205924"/>
    <lineage>
        <taxon>Eukaryota</taxon>
        <taxon>Fungi</taxon>
        <taxon>Fungi incertae sedis</taxon>
        <taxon>Mucoromycota</taxon>
        <taxon>Mortierellomycotina</taxon>
        <taxon>Mortierellomycetes</taxon>
        <taxon>Mortierellales</taxon>
        <taxon>Mortierellaceae</taxon>
        <taxon>Entomortierella</taxon>
    </lineage>
</organism>
<dbReference type="Proteomes" id="UP000827284">
    <property type="component" value="Unassembled WGS sequence"/>
</dbReference>